<dbReference type="EMBL" id="MN739488">
    <property type="protein sequence ID" value="QHT07862.1"/>
    <property type="molecule type" value="Genomic_DNA"/>
</dbReference>
<name>A0A6C0CUM6_9ZZZZ</name>
<dbReference type="AlphaFoldDB" id="A0A6C0CUM6"/>
<reference evidence="2" key="1">
    <citation type="journal article" date="2020" name="Nature">
        <title>Giant virus diversity and host interactions through global metagenomics.</title>
        <authorList>
            <person name="Schulz F."/>
            <person name="Roux S."/>
            <person name="Paez-Espino D."/>
            <person name="Jungbluth S."/>
            <person name="Walsh D.A."/>
            <person name="Denef V.J."/>
            <person name="McMahon K.D."/>
            <person name="Konstantinidis K.T."/>
            <person name="Eloe-Fadrosh E.A."/>
            <person name="Kyrpides N.C."/>
            <person name="Woyke T."/>
        </authorList>
    </citation>
    <scope>NUCLEOTIDE SEQUENCE</scope>
    <source>
        <strain evidence="2">GVMAG-M-3300021964-36</strain>
    </source>
</reference>
<feature type="transmembrane region" description="Helical" evidence="1">
    <location>
        <begin position="32"/>
        <end position="49"/>
    </location>
</feature>
<protein>
    <submittedName>
        <fullName evidence="2">Uncharacterized protein</fullName>
    </submittedName>
</protein>
<keyword evidence="1" id="KW-1133">Transmembrane helix</keyword>
<sequence>MNDIGICVGMNTILYYVSTVLSGLSTEDDFNSVYFLDLMTTAIILGMYIKYIEKKNEQKEIEHFELIDAADEEACKLNYERNMNILTKPSTPTIEYPNKQIIYIICLCPYFVVY</sequence>
<evidence type="ECO:0000313" key="2">
    <source>
        <dbReference type="EMBL" id="QHT07862.1"/>
    </source>
</evidence>
<evidence type="ECO:0000256" key="1">
    <source>
        <dbReference type="SAM" id="Phobius"/>
    </source>
</evidence>
<accession>A0A6C0CUM6</accession>
<keyword evidence="1" id="KW-0472">Membrane</keyword>
<organism evidence="2">
    <name type="scientific">viral metagenome</name>
    <dbReference type="NCBI Taxonomy" id="1070528"/>
    <lineage>
        <taxon>unclassified sequences</taxon>
        <taxon>metagenomes</taxon>
        <taxon>organismal metagenomes</taxon>
    </lineage>
</organism>
<proteinExistence type="predicted"/>
<keyword evidence="1" id="KW-0812">Transmembrane</keyword>